<dbReference type="OMA" id="HPPNHTS"/>
<feature type="transmembrane region" description="Helical" evidence="8">
    <location>
        <begin position="6"/>
        <end position="26"/>
    </location>
</feature>
<keyword evidence="8" id="KW-0812">Transmembrane</keyword>
<dbReference type="RefSeq" id="XP_016610383.1">
    <property type="nucleotide sequence ID" value="XM_016751101.1"/>
</dbReference>
<reference evidence="10 11" key="1">
    <citation type="submission" date="2009-08" db="EMBL/GenBank/DDBJ databases">
        <title>The Genome Sequence of Spizellomyces punctatus strain DAOM BR117.</title>
        <authorList>
            <consortium name="The Broad Institute Genome Sequencing Platform"/>
            <person name="Russ C."/>
            <person name="Cuomo C."/>
            <person name="Shea T."/>
            <person name="Young S.K."/>
            <person name="Zeng Q."/>
            <person name="Koehrsen M."/>
            <person name="Haas B."/>
            <person name="Borodovsky M."/>
            <person name="Guigo R."/>
            <person name="Alvarado L."/>
            <person name="Berlin A."/>
            <person name="Bochicchio J."/>
            <person name="Borenstein D."/>
            <person name="Chapman S."/>
            <person name="Chen Z."/>
            <person name="Engels R."/>
            <person name="Freedman E."/>
            <person name="Gellesch M."/>
            <person name="Goldberg J."/>
            <person name="Griggs A."/>
            <person name="Gujja S."/>
            <person name="Heiman D."/>
            <person name="Hepburn T."/>
            <person name="Howarth C."/>
            <person name="Jen D."/>
            <person name="Larson L."/>
            <person name="Lewis B."/>
            <person name="Mehta T."/>
            <person name="Park D."/>
            <person name="Pearson M."/>
            <person name="Roberts A."/>
            <person name="Saif S."/>
            <person name="Shenoy N."/>
            <person name="Sisk P."/>
            <person name="Stolte C."/>
            <person name="Sykes S."/>
            <person name="Thomson T."/>
            <person name="Walk T."/>
            <person name="White J."/>
            <person name="Yandava C."/>
            <person name="Burger G."/>
            <person name="Gray M.W."/>
            <person name="Holland P.W.H."/>
            <person name="King N."/>
            <person name="Lang F.B.F."/>
            <person name="Roger A.J."/>
            <person name="Ruiz-Trillo I."/>
            <person name="Lander E."/>
            <person name="Nusbaum C."/>
        </authorList>
    </citation>
    <scope>NUCLEOTIDE SEQUENCE [LARGE SCALE GENOMIC DNA]</scope>
    <source>
        <strain evidence="10 11">DAOM BR117</strain>
    </source>
</reference>
<evidence type="ECO:0000256" key="7">
    <source>
        <dbReference type="ARBA" id="ARBA00043224"/>
    </source>
</evidence>
<dbReference type="Pfam" id="PF00857">
    <property type="entry name" value="Isochorismatase"/>
    <property type="match status" value="1"/>
</dbReference>
<evidence type="ECO:0000256" key="4">
    <source>
        <dbReference type="ARBA" id="ARBA00022801"/>
    </source>
</evidence>
<keyword evidence="11" id="KW-1185">Reference proteome</keyword>
<evidence type="ECO:0000259" key="9">
    <source>
        <dbReference type="Pfam" id="PF00857"/>
    </source>
</evidence>
<dbReference type="EMBL" id="KQ257453">
    <property type="protein sequence ID" value="KND02344.1"/>
    <property type="molecule type" value="Genomic_DNA"/>
</dbReference>
<evidence type="ECO:0000256" key="3">
    <source>
        <dbReference type="ARBA" id="ARBA00022723"/>
    </source>
</evidence>
<dbReference type="OrthoDB" id="1739143at2759"/>
<dbReference type="GO" id="GO:0046872">
    <property type="term" value="F:metal ion binding"/>
    <property type="evidence" value="ECO:0007669"/>
    <property type="project" value="UniProtKB-KW"/>
</dbReference>
<dbReference type="GeneID" id="27686375"/>
<gene>
    <name evidence="10" type="ORF">SPPG_02816</name>
</gene>
<evidence type="ECO:0000313" key="11">
    <source>
        <dbReference type="Proteomes" id="UP000053201"/>
    </source>
</evidence>
<dbReference type="SUPFAM" id="SSF52499">
    <property type="entry name" value="Isochorismatase-like hydrolases"/>
    <property type="match status" value="1"/>
</dbReference>
<dbReference type="GO" id="GO:0019363">
    <property type="term" value="P:pyridine nucleotide biosynthetic process"/>
    <property type="evidence" value="ECO:0007669"/>
    <property type="project" value="UniProtKB-KW"/>
</dbReference>
<dbReference type="GO" id="GO:0008936">
    <property type="term" value="F:nicotinamidase activity"/>
    <property type="evidence" value="ECO:0007669"/>
    <property type="project" value="UniProtKB-EC"/>
</dbReference>
<keyword evidence="2" id="KW-0662">Pyridine nucleotide biosynthesis</keyword>
<dbReference type="InterPro" id="IPR000868">
    <property type="entry name" value="Isochorismatase-like_dom"/>
</dbReference>
<evidence type="ECO:0000256" key="6">
    <source>
        <dbReference type="ARBA" id="ARBA00039017"/>
    </source>
</evidence>
<organism evidence="10 11">
    <name type="scientific">Spizellomyces punctatus (strain DAOM BR117)</name>
    <dbReference type="NCBI Taxonomy" id="645134"/>
    <lineage>
        <taxon>Eukaryota</taxon>
        <taxon>Fungi</taxon>
        <taxon>Fungi incertae sedis</taxon>
        <taxon>Chytridiomycota</taxon>
        <taxon>Chytridiomycota incertae sedis</taxon>
        <taxon>Chytridiomycetes</taxon>
        <taxon>Spizellomycetales</taxon>
        <taxon>Spizellomycetaceae</taxon>
        <taxon>Spizellomyces</taxon>
    </lineage>
</organism>
<keyword evidence="3" id="KW-0479">Metal-binding</keyword>
<keyword evidence="8" id="KW-1133">Transmembrane helix</keyword>
<dbReference type="EC" id="3.5.1.19" evidence="6"/>
<dbReference type="VEuPathDB" id="FungiDB:SPPG_02816"/>
<evidence type="ECO:0000313" key="10">
    <source>
        <dbReference type="EMBL" id="KND02344.1"/>
    </source>
</evidence>
<evidence type="ECO:0000256" key="1">
    <source>
        <dbReference type="ARBA" id="ARBA00006336"/>
    </source>
</evidence>
<dbReference type="PANTHER" id="PTHR11080:SF2">
    <property type="entry name" value="LD05707P"/>
    <property type="match status" value="1"/>
</dbReference>
<sequence>MKGHFVYVWSLLAVAGLYNLICCLLFRLSETEKIALIVVDVQNDFLPPSGALPVPGGREIVPVVERLLERCEWDLVVATQDWHPPNHASFASRWGVEPMSVVEYDYMGRRIDQIAWPDHCLVETPGAALAFRSAAGTIDHYVRKGIITDLDAYSAFAYRDYIAYTDLARKLWEKRISHAYVVGLAADVCVVSTAIDSIAFGFHTTVITNATRAIRGKEGMEDMRRRIEAFGGRVASLEDEQFRRFCPRY</sequence>
<dbReference type="InterPro" id="IPR036380">
    <property type="entry name" value="Isochorismatase-like_sf"/>
</dbReference>
<dbReference type="eggNOG" id="KOG4003">
    <property type="taxonomic scope" value="Eukaryota"/>
</dbReference>
<protein>
    <recommendedName>
        <fullName evidence="6">nicotinamidase</fullName>
        <ecNumber evidence="6">3.5.1.19</ecNumber>
    </recommendedName>
    <alternativeName>
        <fullName evidence="7">Nicotinamide deamidase</fullName>
    </alternativeName>
</protein>
<feature type="domain" description="Isochorismatase-like" evidence="9">
    <location>
        <begin position="35"/>
        <end position="238"/>
    </location>
</feature>
<evidence type="ECO:0000256" key="5">
    <source>
        <dbReference type="ARBA" id="ARBA00037900"/>
    </source>
</evidence>
<dbReference type="STRING" id="645134.A0A0L0HNE5"/>
<dbReference type="FunCoup" id="A0A0L0HNE5">
    <property type="interactions" value="49"/>
</dbReference>
<keyword evidence="8" id="KW-0472">Membrane</keyword>
<dbReference type="PANTHER" id="PTHR11080">
    <property type="entry name" value="PYRAZINAMIDASE/NICOTINAMIDASE"/>
    <property type="match status" value="1"/>
</dbReference>
<dbReference type="AlphaFoldDB" id="A0A0L0HNE5"/>
<accession>A0A0L0HNE5</accession>
<dbReference type="Gene3D" id="3.40.50.850">
    <property type="entry name" value="Isochorismatase-like"/>
    <property type="match status" value="1"/>
</dbReference>
<dbReference type="InterPro" id="IPR052347">
    <property type="entry name" value="Isochorismatase_Nicotinamidase"/>
</dbReference>
<proteinExistence type="inferred from homology"/>
<evidence type="ECO:0000256" key="2">
    <source>
        <dbReference type="ARBA" id="ARBA00022642"/>
    </source>
</evidence>
<name>A0A0L0HNE5_SPIPD</name>
<comment type="pathway">
    <text evidence="5">Cofactor biosynthesis; nicotinate biosynthesis; nicotinate from nicotinamide: step 1/1.</text>
</comment>
<dbReference type="Proteomes" id="UP000053201">
    <property type="component" value="Unassembled WGS sequence"/>
</dbReference>
<keyword evidence="4" id="KW-0378">Hydrolase</keyword>
<evidence type="ECO:0000256" key="8">
    <source>
        <dbReference type="SAM" id="Phobius"/>
    </source>
</evidence>
<dbReference type="InParanoid" id="A0A0L0HNE5"/>
<comment type="similarity">
    <text evidence="1">Belongs to the isochorismatase family.</text>
</comment>